<dbReference type="SFLD" id="SFLDS00003">
    <property type="entry name" value="Haloacid_Dehalogenase"/>
    <property type="match status" value="1"/>
</dbReference>
<organism evidence="4">
    <name type="scientific">Sedimenticola thiotaurini</name>
    <dbReference type="NCBI Taxonomy" id="1543721"/>
    <lineage>
        <taxon>Bacteria</taxon>
        <taxon>Pseudomonadati</taxon>
        <taxon>Pseudomonadota</taxon>
        <taxon>Gammaproteobacteria</taxon>
        <taxon>Chromatiales</taxon>
        <taxon>Sedimenticolaceae</taxon>
        <taxon>Sedimenticola</taxon>
    </lineage>
</organism>
<gene>
    <name evidence="4" type="ORF">ENI96_14275</name>
</gene>
<dbReference type="PANTHER" id="PTHR43316">
    <property type="entry name" value="HYDROLASE, HALOACID DELAHOGENASE-RELATED"/>
    <property type="match status" value="1"/>
</dbReference>
<evidence type="ECO:0000313" key="4">
    <source>
        <dbReference type="EMBL" id="HEB97584.1"/>
    </source>
</evidence>
<dbReference type="Gene3D" id="3.40.50.1000">
    <property type="entry name" value="HAD superfamily/HAD-like"/>
    <property type="match status" value="1"/>
</dbReference>
<protein>
    <recommendedName>
        <fullName evidence="3">(S)-2-haloacid dehalogenase</fullName>
        <ecNumber evidence="3">3.8.1.2</ecNumber>
    </recommendedName>
    <alternativeName>
        <fullName evidence="3">2-haloalkanoic acid dehalogenase</fullName>
    </alternativeName>
    <alternativeName>
        <fullName evidence="3">Halocarboxylic acid halidohydrolase</fullName>
    </alternativeName>
    <alternativeName>
        <fullName evidence="3">L-2-haloacid dehalogenase</fullName>
    </alternativeName>
</protein>
<dbReference type="Gene3D" id="1.10.150.240">
    <property type="entry name" value="Putative phosphatase, domain 2"/>
    <property type="match status" value="1"/>
</dbReference>
<dbReference type="PRINTS" id="PR00413">
    <property type="entry name" value="HADHALOGNASE"/>
</dbReference>
<dbReference type="InterPro" id="IPR023198">
    <property type="entry name" value="PGP-like_dom2"/>
</dbReference>
<comment type="similarity">
    <text evidence="1 3">Belongs to the HAD-like hydrolase superfamily. S-2-haloalkanoic acid dehalogenase family.</text>
</comment>
<dbReference type="SFLD" id="SFLDG01129">
    <property type="entry name" value="C1.5:_HAD__Beta-PGM__Phosphata"/>
    <property type="match status" value="1"/>
</dbReference>
<accession>A0A831RRQ3</accession>
<dbReference type="InterPro" id="IPR023214">
    <property type="entry name" value="HAD_sf"/>
</dbReference>
<dbReference type="Pfam" id="PF00702">
    <property type="entry name" value="Hydrolase"/>
    <property type="match status" value="1"/>
</dbReference>
<dbReference type="InterPro" id="IPR006439">
    <property type="entry name" value="HAD-SF_hydro_IA"/>
</dbReference>
<dbReference type="GO" id="GO:0018784">
    <property type="term" value="F:(S)-2-haloacid dehalogenase activity"/>
    <property type="evidence" value="ECO:0007669"/>
    <property type="project" value="UniProtKB-UniRule"/>
</dbReference>
<sequence length="221" mass="24295">MSQIIAFDIYGTLIDTAGIGEALVPLAGERAALLSSRWRGRQLEYSFRRGLMGEYENFTVCTRDALDYSCRELGIGLPDDEADRLMAAYRRLPAFAESRDALQRLAAAGHRLFAFSNGPRNDLEALLGNAGLLPLFLDLVSVDEIRSFKPDPRVYRHFLSRSGAGDEGAWLVSGNSFDLVGAAACGFRTAWVRRSPDALFDSWGKAPTLTVSDLSELADRL</sequence>
<reference evidence="4" key="1">
    <citation type="journal article" date="2020" name="mSystems">
        <title>Genome- and Community-Level Interaction Insights into Carbon Utilization and Element Cycling Functions of Hydrothermarchaeota in Hydrothermal Sediment.</title>
        <authorList>
            <person name="Zhou Z."/>
            <person name="Liu Y."/>
            <person name="Xu W."/>
            <person name="Pan J."/>
            <person name="Luo Z.H."/>
            <person name="Li M."/>
        </authorList>
    </citation>
    <scope>NUCLEOTIDE SEQUENCE [LARGE SCALE GENOMIC DNA]</scope>
    <source>
        <strain evidence="4">HyVt-443</strain>
    </source>
</reference>
<keyword evidence="2 3" id="KW-0378">Hydrolase</keyword>
<dbReference type="PANTHER" id="PTHR43316:SF3">
    <property type="entry name" value="HALOACID DEHALOGENASE, TYPE II (AFU_ORTHOLOGUE AFUA_2G07750)-RELATED"/>
    <property type="match status" value="1"/>
</dbReference>
<comment type="catalytic activity">
    <reaction evidence="3">
        <text>an (S)-2-haloacid + H2O = a (2R)-2-hydroxycarboxylate + a halide anion + H(+)</text>
        <dbReference type="Rhea" id="RHEA:11192"/>
        <dbReference type="ChEBI" id="CHEBI:15377"/>
        <dbReference type="ChEBI" id="CHEBI:15378"/>
        <dbReference type="ChEBI" id="CHEBI:16042"/>
        <dbReference type="ChEBI" id="CHEBI:58314"/>
        <dbReference type="ChEBI" id="CHEBI:137405"/>
        <dbReference type="EC" id="3.8.1.2"/>
    </reaction>
</comment>
<evidence type="ECO:0000256" key="2">
    <source>
        <dbReference type="ARBA" id="ARBA00022801"/>
    </source>
</evidence>
<dbReference type="EC" id="3.8.1.2" evidence="3"/>
<comment type="caution">
    <text evidence="4">The sequence shown here is derived from an EMBL/GenBank/DDBJ whole genome shotgun (WGS) entry which is preliminary data.</text>
</comment>
<dbReference type="EMBL" id="DRKP01000181">
    <property type="protein sequence ID" value="HEB97584.1"/>
    <property type="molecule type" value="Genomic_DNA"/>
</dbReference>
<dbReference type="InterPro" id="IPR036412">
    <property type="entry name" value="HAD-like_sf"/>
</dbReference>
<proteinExistence type="inferred from homology"/>
<dbReference type="SUPFAM" id="SSF56784">
    <property type="entry name" value="HAD-like"/>
    <property type="match status" value="1"/>
</dbReference>
<comment type="function">
    <text evidence="3">Catalyzes the hydrolytic dehalogenation of small (S)-2-haloalkanoic acids to yield the corresponding (R)-2-hydroxyalkanoic acids.</text>
</comment>
<dbReference type="InterPro" id="IPR051540">
    <property type="entry name" value="S-2-haloacid_dehalogenase"/>
</dbReference>
<dbReference type="AlphaFoldDB" id="A0A831RRQ3"/>
<dbReference type="NCBIfam" id="TIGR01428">
    <property type="entry name" value="HAD_type_II"/>
    <property type="match status" value="1"/>
</dbReference>
<evidence type="ECO:0000256" key="1">
    <source>
        <dbReference type="ARBA" id="ARBA00008106"/>
    </source>
</evidence>
<dbReference type="InterPro" id="IPR006328">
    <property type="entry name" value="2-HAD"/>
</dbReference>
<evidence type="ECO:0000256" key="3">
    <source>
        <dbReference type="RuleBase" id="RU368077"/>
    </source>
</evidence>
<dbReference type="Proteomes" id="UP000886251">
    <property type="component" value="Unassembled WGS sequence"/>
</dbReference>
<dbReference type="NCBIfam" id="TIGR01493">
    <property type="entry name" value="HAD-SF-IA-v2"/>
    <property type="match status" value="1"/>
</dbReference>
<dbReference type="CDD" id="cd02588">
    <property type="entry name" value="HAD_L2-DEX"/>
    <property type="match status" value="1"/>
</dbReference>
<name>A0A831RRQ3_9GAMM</name>